<dbReference type="OrthoDB" id="4464342at2"/>
<dbReference type="AlphaFoldDB" id="A0A4Q1KUI8"/>
<keyword evidence="4" id="KW-1185">Reference proteome</keyword>
<evidence type="ECO:0000313" key="1">
    <source>
        <dbReference type="EMBL" id="RXR25487.1"/>
    </source>
</evidence>
<reference evidence="3 4" key="1">
    <citation type="submission" date="2019-01" db="EMBL/GenBank/DDBJ databases">
        <title>Oerskovia turbata Genome sequencing and assembly.</title>
        <authorList>
            <person name="Dou T."/>
        </authorList>
    </citation>
    <scope>NUCLEOTIDE SEQUENCE [LARGE SCALE GENOMIC DNA]</scope>
    <source>
        <strain evidence="2 3">JCM12123</strain>
        <strain evidence="1 4">JCM3160</strain>
    </source>
</reference>
<proteinExistence type="predicted"/>
<dbReference type="Proteomes" id="UP000289805">
    <property type="component" value="Unassembled WGS sequence"/>
</dbReference>
<evidence type="ECO:0000313" key="3">
    <source>
        <dbReference type="Proteomes" id="UP000289805"/>
    </source>
</evidence>
<organism evidence="2 3">
    <name type="scientific">Oerskovia turbata</name>
    <dbReference type="NCBI Taxonomy" id="1713"/>
    <lineage>
        <taxon>Bacteria</taxon>
        <taxon>Bacillati</taxon>
        <taxon>Actinomycetota</taxon>
        <taxon>Actinomycetes</taxon>
        <taxon>Micrococcales</taxon>
        <taxon>Cellulomonadaceae</taxon>
        <taxon>Oerskovia</taxon>
    </lineage>
</organism>
<dbReference type="Pfam" id="PF19850">
    <property type="entry name" value="DUF6325"/>
    <property type="match status" value="1"/>
</dbReference>
<gene>
    <name evidence="1" type="ORF">EQW73_11705</name>
    <name evidence="2" type="ORF">EQW78_09610</name>
</gene>
<sequence>MATTQFGPVEFVAIAFPSERVPDAVKIAIADLLGADVVRLLDLTVIRKGVGGEVDVIEVEDLGDELDITETQLGSSGLAGQEDIDDVATNLEPGTSALVLIVEHSWARQFVGAVHDAGAAVIAQERIPADVVNEIVELAEIEVG</sequence>
<dbReference type="Proteomes" id="UP000290517">
    <property type="component" value="Unassembled WGS sequence"/>
</dbReference>
<evidence type="ECO:0000313" key="2">
    <source>
        <dbReference type="EMBL" id="RXR33873.1"/>
    </source>
</evidence>
<comment type="caution">
    <text evidence="2">The sequence shown here is derived from an EMBL/GenBank/DDBJ whole genome shotgun (WGS) entry which is preliminary data.</text>
</comment>
<dbReference type="EMBL" id="SDJR01000006">
    <property type="protein sequence ID" value="RXR25487.1"/>
    <property type="molecule type" value="Genomic_DNA"/>
</dbReference>
<name>A0A4Q1KUI8_9CELL</name>
<dbReference type="InterPro" id="IPR046288">
    <property type="entry name" value="DUF6325"/>
</dbReference>
<protein>
    <submittedName>
        <fullName evidence="2">DUF1269 domain-containing protein</fullName>
    </submittedName>
</protein>
<accession>A0A4Q1KUI8</accession>
<dbReference type="EMBL" id="SDJQ01000012">
    <property type="protein sequence ID" value="RXR33873.1"/>
    <property type="molecule type" value="Genomic_DNA"/>
</dbReference>
<dbReference type="STRING" id="1713.GCA_000718325_00873"/>
<dbReference type="RefSeq" id="WP_030150427.1">
    <property type="nucleotide sequence ID" value="NZ_JOFV01000003.1"/>
</dbReference>
<evidence type="ECO:0000313" key="4">
    <source>
        <dbReference type="Proteomes" id="UP000290517"/>
    </source>
</evidence>